<keyword evidence="3" id="KW-1185">Reference proteome</keyword>
<organism evidence="2 3">
    <name type="scientific">Oceanobacter antarcticus</name>
    <dbReference type="NCBI Taxonomy" id="3133425"/>
    <lineage>
        <taxon>Bacteria</taxon>
        <taxon>Pseudomonadati</taxon>
        <taxon>Pseudomonadota</taxon>
        <taxon>Gammaproteobacteria</taxon>
        <taxon>Oceanospirillales</taxon>
        <taxon>Oceanospirillaceae</taxon>
        <taxon>Oceanobacter</taxon>
    </lineage>
</organism>
<name>A0ABW8NMY5_9GAMM</name>
<comment type="caution">
    <text evidence="2">The sequence shown here is derived from an EMBL/GenBank/DDBJ whole genome shotgun (WGS) entry which is preliminary data.</text>
</comment>
<evidence type="ECO:0000256" key="1">
    <source>
        <dbReference type="SAM" id="SignalP"/>
    </source>
</evidence>
<dbReference type="RefSeq" id="WP_416206929.1">
    <property type="nucleotide sequence ID" value="NZ_JBBKTX010000022.1"/>
</dbReference>
<dbReference type="PROSITE" id="PS51257">
    <property type="entry name" value="PROKAR_LIPOPROTEIN"/>
    <property type="match status" value="1"/>
</dbReference>
<evidence type="ECO:0000313" key="3">
    <source>
        <dbReference type="Proteomes" id="UP001620597"/>
    </source>
</evidence>
<feature type="chain" id="PRO_5047307144" description="Lipoprotein" evidence="1">
    <location>
        <begin position="21"/>
        <end position="270"/>
    </location>
</feature>
<protein>
    <recommendedName>
        <fullName evidence="4">Lipoprotein</fullName>
    </recommendedName>
</protein>
<sequence>MRLFLLVVFSTLMTACISISSDDDGVTNAEGQTVNAETLALNGFWDGQLDQAGSLRILMYQGTIFGLDESRGYYGSINLDSSTQIANLDLTAYAITAADATAGHYLADGSSVDYLMEGLVYTTASTSDTLVGDYDSDRGAGSFLLMDDATWNNNAGIALVSGQWQAGDYSLYITSLGSRASLKAISAASGGCTFDGFIEPVNKQYNLYHVTLTERKNCSDYNAANVTGYATITAAGALEFFLFDTGSLYYMIYTAATTTTTTEDTSTTVE</sequence>
<reference evidence="2 3" key="1">
    <citation type="submission" date="2024-03" db="EMBL/GenBank/DDBJ databases">
        <title>High-quality draft genome sequence of Oceanobacter sp. wDCs-4.</title>
        <authorList>
            <person name="Dong C."/>
        </authorList>
    </citation>
    <scope>NUCLEOTIDE SEQUENCE [LARGE SCALE GENOMIC DNA]</scope>
    <source>
        <strain evidence="3">wDCs-4</strain>
    </source>
</reference>
<feature type="signal peptide" evidence="1">
    <location>
        <begin position="1"/>
        <end position="20"/>
    </location>
</feature>
<keyword evidence="1" id="KW-0732">Signal</keyword>
<evidence type="ECO:0000313" key="2">
    <source>
        <dbReference type="EMBL" id="MFK4753955.1"/>
    </source>
</evidence>
<proteinExistence type="predicted"/>
<evidence type="ECO:0008006" key="4">
    <source>
        <dbReference type="Google" id="ProtNLM"/>
    </source>
</evidence>
<gene>
    <name evidence="2" type="ORF">WG929_16200</name>
</gene>
<accession>A0ABW8NMY5</accession>
<dbReference type="EMBL" id="JBBKTX010000022">
    <property type="protein sequence ID" value="MFK4753955.1"/>
    <property type="molecule type" value="Genomic_DNA"/>
</dbReference>
<dbReference type="Proteomes" id="UP001620597">
    <property type="component" value="Unassembled WGS sequence"/>
</dbReference>